<feature type="compositionally biased region" description="Polar residues" evidence="1">
    <location>
        <begin position="315"/>
        <end position="331"/>
    </location>
</feature>
<dbReference type="Gene3D" id="1.10.8.10">
    <property type="entry name" value="DNA helicase RuvA subunit, C-terminal domain"/>
    <property type="match status" value="1"/>
</dbReference>
<feature type="compositionally biased region" description="Low complexity" evidence="1">
    <location>
        <begin position="47"/>
        <end position="61"/>
    </location>
</feature>
<dbReference type="PROSITE" id="PS51140">
    <property type="entry name" value="CUE"/>
    <property type="match status" value="1"/>
</dbReference>
<feature type="compositionally biased region" description="Polar residues" evidence="1">
    <location>
        <begin position="386"/>
        <end position="395"/>
    </location>
</feature>
<feature type="region of interest" description="Disordered" evidence="1">
    <location>
        <begin position="28"/>
        <end position="124"/>
    </location>
</feature>
<dbReference type="PANTHER" id="PTHR16461:SF5">
    <property type="entry name" value="TOLL-INTERACTING PROTEIN"/>
    <property type="match status" value="1"/>
</dbReference>
<evidence type="ECO:0000256" key="1">
    <source>
        <dbReference type="SAM" id="MobiDB-lite"/>
    </source>
</evidence>
<dbReference type="InterPro" id="IPR009060">
    <property type="entry name" value="UBA-like_sf"/>
</dbReference>
<dbReference type="GO" id="GO:0006511">
    <property type="term" value="P:ubiquitin-dependent protein catabolic process"/>
    <property type="evidence" value="ECO:0007669"/>
    <property type="project" value="TreeGrafter"/>
</dbReference>
<evidence type="ECO:0000259" key="2">
    <source>
        <dbReference type="PROSITE" id="PS51140"/>
    </source>
</evidence>
<feature type="compositionally biased region" description="Low complexity" evidence="1">
    <location>
        <begin position="78"/>
        <end position="91"/>
    </location>
</feature>
<evidence type="ECO:0000313" key="3">
    <source>
        <dbReference type="EMBL" id="OBZ70922.1"/>
    </source>
</evidence>
<proteinExistence type="predicted"/>
<dbReference type="CDD" id="cd14279">
    <property type="entry name" value="CUE"/>
    <property type="match status" value="1"/>
</dbReference>
<dbReference type="Pfam" id="PF02845">
    <property type="entry name" value="CUE"/>
    <property type="match status" value="1"/>
</dbReference>
<keyword evidence="4" id="KW-1185">Reference proteome</keyword>
<feature type="compositionally biased region" description="Low complexity" evidence="1">
    <location>
        <begin position="289"/>
        <end position="300"/>
    </location>
</feature>
<feature type="domain" description="CUE" evidence="2">
    <location>
        <begin position="128"/>
        <end position="171"/>
    </location>
</feature>
<dbReference type="PANTHER" id="PTHR16461">
    <property type="entry name" value="TOLL-INTERACTING PROTEIN"/>
    <property type="match status" value="1"/>
</dbReference>
<dbReference type="InterPro" id="IPR003892">
    <property type="entry name" value="CUE"/>
</dbReference>
<organism evidence="3 4">
    <name type="scientific">Grifola frondosa</name>
    <name type="common">Maitake</name>
    <name type="synonym">Polyporus frondosus</name>
    <dbReference type="NCBI Taxonomy" id="5627"/>
    <lineage>
        <taxon>Eukaryota</taxon>
        <taxon>Fungi</taxon>
        <taxon>Dikarya</taxon>
        <taxon>Basidiomycota</taxon>
        <taxon>Agaricomycotina</taxon>
        <taxon>Agaricomycetes</taxon>
        <taxon>Polyporales</taxon>
        <taxon>Grifolaceae</taxon>
        <taxon>Grifola</taxon>
    </lineage>
</organism>
<dbReference type="AlphaFoldDB" id="A0A1C7M1Y3"/>
<name>A0A1C7M1Y3_GRIFR</name>
<dbReference type="SMART" id="SM00546">
    <property type="entry name" value="CUE"/>
    <property type="match status" value="1"/>
</dbReference>
<dbReference type="SUPFAM" id="SSF46934">
    <property type="entry name" value="UBA-like"/>
    <property type="match status" value="1"/>
</dbReference>
<dbReference type="STRING" id="5627.A0A1C7M1Y3"/>
<dbReference type="Proteomes" id="UP000092993">
    <property type="component" value="Unassembled WGS sequence"/>
</dbReference>
<protein>
    <recommendedName>
        <fullName evidence="2">CUE domain-containing protein</fullName>
    </recommendedName>
</protein>
<dbReference type="OMA" id="PLAYQPY"/>
<accession>A0A1C7M1Y3</accession>
<sequence length="415" mass="44494">MPSSCGQPSLPPIVPAALDSTMSAANDTLDLLSDDHELGTNHPPPYGTGTTDLAETTATPTVHLPNATDPTVSATELSPPSISAATSTATADAEVFVDAEDTPSLPPRPDPGSMSPPVQEVPTNLEEHDAPEVASLRAMFPDFDSALLQSVLDSVHGDQDRAIDALLGMSDPNYVSTQAVPPAQASLDLDEQLARQLMLQDQEQQQQHRALGQSWPRRDQGDVPYQTRQHAPPHHPQPEDSGYVTGSGRGDFQELQKTMGQIAESGKRTFSSIVSKVKAKINEYDAGRSTPSSSTASTTPQWGSAPPPQLDRHAAQQTCTATISGSTQALQEPSRFPHKKFACIRERGTLIFPPSDDRYAAPPPTSVGSPINPAKLGLLPKRPVSLMTSQPPTTQGRHDDDDEDLEYVENPFEEK</sequence>
<reference evidence="3 4" key="1">
    <citation type="submission" date="2016-03" db="EMBL/GenBank/DDBJ databases">
        <title>Whole genome sequencing of Grifola frondosa 9006-11.</title>
        <authorList>
            <person name="Min B."/>
            <person name="Park H."/>
            <person name="Kim J.-G."/>
            <person name="Cho H."/>
            <person name="Oh Y.-L."/>
            <person name="Kong W.-S."/>
            <person name="Choi I.-G."/>
        </authorList>
    </citation>
    <scope>NUCLEOTIDE SEQUENCE [LARGE SCALE GENOMIC DNA]</scope>
    <source>
        <strain evidence="3 4">9006-11</strain>
    </source>
</reference>
<feature type="region of interest" description="Disordered" evidence="1">
    <location>
        <begin position="285"/>
        <end position="334"/>
    </location>
</feature>
<comment type="caution">
    <text evidence="3">The sequence shown here is derived from an EMBL/GenBank/DDBJ whole genome shotgun (WGS) entry which is preliminary data.</text>
</comment>
<dbReference type="GO" id="GO:0005737">
    <property type="term" value="C:cytoplasm"/>
    <property type="evidence" value="ECO:0007669"/>
    <property type="project" value="TreeGrafter"/>
</dbReference>
<dbReference type="OrthoDB" id="9942608at2759"/>
<dbReference type="EMBL" id="LUGG01000013">
    <property type="protein sequence ID" value="OBZ70922.1"/>
    <property type="molecule type" value="Genomic_DNA"/>
</dbReference>
<evidence type="ECO:0000313" key="4">
    <source>
        <dbReference type="Proteomes" id="UP000092993"/>
    </source>
</evidence>
<dbReference type="GO" id="GO:0043130">
    <property type="term" value="F:ubiquitin binding"/>
    <property type="evidence" value="ECO:0007669"/>
    <property type="project" value="InterPro"/>
</dbReference>
<gene>
    <name evidence="3" type="ORF">A0H81_09333</name>
</gene>
<feature type="region of interest" description="Disordered" evidence="1">
    <location>
        <begin position="199"/>
        <end position="251"/>
    </location>
</feature>
<dbReference type="GO" id="GO:0031624">
    <property type="term" value="F:ubiquitin conjugating enzyme binding"/>
    <property type="evidence" value="ECO:0007669"/>
    <property type="project" value="TreeGrafter"/>
</dbReference>
<feature type="region of interest" description="Disordered" evidence="1">
    <location>
        <begin position="353"/>
        <end position="415"/>
    </location>
</feature>